<keyword evidence="1" id="KW-0813">Transport</keyword>
<keyword evidence="6" id="KW-1185">Reference proteome</keyword>
<dbReference type="PANTHER" id="PTHR42788">
    <property type="entry name" value="TAURINE IMPORT ATP-BINDING PROTEIN-RELATED"/>
    <property type="match status" value="1"/>
</dbReference>
<dbReference type="OrthoDB" id="9802264at2"/>
<dbReference type="InterPro" id="IPR027417">
    <property type="entry name" value="P-loop_NTPase"/>
</dbReference>
<dbReference type="InterPro" id="IPR050166">
    <property type="entry name" value="ABC_transporter_ATP-bind"/>
</dbReference>
<organism evidence="5 6">
    <name type="scientific">Ignavigranum ruoffiae</name>
    <dbReference type="NCBI Taxonomy" id="89093"/>
    <lineage>
        <taxon>Bacteria</taxon>
        <taxon>Bacillati</taxon>
        <taxon>Bacillota</taxon>
        <taxon>Bacilli</taxon>
        <taxon>Lactobacillales</taxon>
        <taxon>Aerococcaceae</taxon>
        <taxon>Ignavigranum</taxon>
    </lineage>
</organism>
<dbReference type="PROSITE" id="PS50893">
    <property type="entry name" value="ABC_TRANSPORTER_2"/>
    <property type="match status" value="1"/>
</dbReference>
<dbReference type="InterPro" id="IPR017871">
    <property type="entry name" value="ABC_transporter-like_CS"/>
</dbReference>
<dbReference type="GO" id="GO:0016887">
    <property type="term" value="F:ATP hydrolysis activity"/>
    <property type="evidence" value="ECO:0007669"/>
    <property type="project" value="InterPro"/>
</dbReference>
<dbReference type="STRING" id="89093.SAMN04488558_11512"/>
<dbReference type="AlphaFoldDB" id="A0A1H9GLB0"/>
<evidence type="ECO:0000259" key="4">
    <source>
        <dbReference type="PROSITE" id="PS50893"/>
    </source>
</evidence>
<keyword evidence="3 5" id="KW-0067">ATP-binding</keyword>
<dbReference type="RefSeq" id="WP_092572652.1">
    <property type="nucleotide sequence ID" value="NZ_FOEN01000015.1"/>
</dbReference>
<dbReference type="InterPro" id="IPR003593">
    <property type="entry name" value="AAA+_ATPase"/>
</dbReference>
<dbReference type="SUPFAM" id="SSF52540">
    <property type="entry name" value="P-loop containing nucleoside triphosphate hydrolases"/>
    <property type="match status" value="1"/>
</dbReference>
<evidence type="ECO:0000313" key="5">
    <source>
        <dbReference type="EMBL" id="SEQ50804.1"/>
    </source>
</evidence>
<dbReference type="PROSITE" id="PS00211">
    <property type="entry name" value="ABC_TRANSPORTER_1"/>
    <property type="match status" value="1"/>
</dbReference>
<evidence type="ECO:0000256" key="3">
    <source>
        <dbReference type="ARBA" id="ARBA00022840"/>
    </source>
</evidence>
<dbReference type="Gene3D" id="3.40.50.300">
    <property type="entry name" value="P-loop containing nucleotide triphosphate hydrolases"/>
    <property type="match status" value="1"/>
</dbReference>
<feature type="domain" description="ABC transporter" evidence="4">
    <location>
        <begin position="2"/>
        <end position="229"/>
    </location>
</feature>
<dbReference type="GO" id="GO:0005524">
    <property type="term" value="F:ATP binding"/>
    <property type="evidence" value="ECO:0007669"/>
    <property type="project" value="UniProtKB-KW"/>
</dbReference>
<evidence type="ECO:0000313" key="6">
    <source>
        <dbReference type="Proteomes" id="UP000198833"/>
    </source>
</evidence>
<evidence type="ECO:0000256" key="2">
    <source>
        <dbReference type="ARBA" id="ARBA00022741"/>
    </source>
</evidence>
<keyword evidence="2" id="KW-0547">Nucleotide-binding</keyword>
<gene>
    <name evidence="5" type="ORF">SAMN04488558_11512</name>
</gene>
<sequence length="247" mass="28273">MLQIRNLDFSFHQNSSRPIFKQLNLDLPEGEFISLVGKSGSGKSTLFKLISQQYQADQGEITFRGRPVAVSDLAYMPQKDLLLPWANILDNVCLSAKLGPRRPIPRERALAWLAKAGLADDAYALPSQLSGGMRQRAAFVRTILANREILLLDEPFGALDSFTQQEMQTWLLEIWQELKQTVLMITHNLEEAVLLSNRVYVLQPFKANQEAQIRSFQIDLPKDRQMDIRYHPDFIAYKHQIEEAIYG</sequence>
<proteinExistence type="predicted"/>
<dbReference type="EMBL" id="FOEN01000015">
    <property type="protein sequence ID" value="SEQ50804.1"/>
    <property type="molecule type" value="Genomic_DNA"/>
</dbReference>
<dbReference type="SMART" id="SM00382">
    <property type="entry name" value="AAA"/>
    <property type="match status" value="1"/>
</dbReference>
<dbReference type="PANTHER" id="PTHR42788:SF2">
    <property type="entry name" value="ABC TRANSPORTER ATP-BINDING PROTEIN"/>
    <property type="match status" value="1"/>
</dbReference>
<evidence type="ECO:0000256" key="1">
    <source>
        <dbReference type="ARBA" id="ARBA00022448"/>
    </source>
</evidence>
<reference evidence="5 6" key="1">
    <citation type="submission" date="2016-10" db="EMBL/GenBank/DDBJ databases">
        <authorList>
            <person name="de Groot N.N."/>
        </authorList>
    </citation>
    <scope>NUCLEOTIDE SEQUENCE [LARGE SCALE GENOMIC DNA]</scope>
    <source>
        <strain evidence="5 6">DSM 15695</strain>
    </source>
</reference>
<dbReference type="Pfam" id="PF00005">
    <property type="entry name" value="ABC_tran"/>
    <property type="match status" value="1"/>
</dbReference>
<protein>
    <submittedName>
        <fullName evidence="5">Putative hydroxymethylpyrimidine transport system ATP-binding protein</fullName>
    </submittedName>
</protein>
<accession>A0A1H9GLB0</accession>
<dbReference type="Proteomes" id="UP000198833">
    <property type="component" value="Unassembled WGS sequence"/>
</dbReference>
<name>A0A1H9GLB0_9LACT</name>
<dbReference type="InterPro" id="IPR003439">
    <property type="entry name" value="ABC_transporter-like_ATP-bd"/>
</dbReference>